<accession>A1BJE4</accession>
<evidence type="ECO:0000313" key="3">
    <source>
        <dbReference type="EMBL" id="ABL66521.1"/>
    </source>
</evidence>
<dbReference type="HOGENOM" id="CLU_074343_2_0_10"/>
<dbReference type="Pfam" id="PF03713">
    <property type="entry name" value="DUF305"/>
    <property type="match status" value="2"/>
</dbReference>
<feature type="domain" description="DUF305" evidence="2">
    <location>
        <begin position="128"/>
        <end position="186"/>
    </location>
</feature>
<keyword evidence="1" id="KW-0472">Membrane</keyword>
<dbReference type="EMBL" id="CP000492">
    <property type="protein sequence ID" value="ABL66521.1"/>
    <property type="molecule type" value="Genomic_DNA"/>
</dbReference>
<dbReference type="eggNOG" id="COG3544">
    <property type="taxonomic scope" value="Bacteria"/>
</dbReference>
<dbReference type="RefSeq" id="WP_011746298.1">
    <property type="nucleotide sequence ID" value="NC_008639.1"/>
</dbReference>
<protein>
    <recommendedName>
        <fullName evidence="2">DUF305 domain-containing protein</fullName>
    </recommendedName>
</protein>
<name>A1BJE4_CHLPD</name>
<feature type="transmembrane region" description="Helical" evidence="1">
    <location>
        <begin position="7"/>
        <end position="27"/>
    </location>
</feature>
<evidence type="ECO:0000313" key="4">
    <source>
        <dbReference type="Proteomes" id="UP000008701"/>
    </source>
</evidence>
<evidence type="ECO:0000259" key="2">
    <source>
        <dbReference type="Pfam" id="PF03713"/>
    </source>
</evidence>
<keyword evidence="1" id="KW-0812">Transmembrane</keyword>
<sequence precursor="true">MRKISTALAVALMIVSGVIGIGIGYWLTPQYSLSMYEKGTMDLGEPDRWIDLRYMDAMISHHREAVLLAEEAAISERPEIRALTGEILKNEPLAIGELYRWKKEWYGDVRMVRDPRVPRLGSYDRTFDLRFLNAMIAHHEAGIRMTGEIRLKSSRSAILDNADDVEQFFHEGLGMFRAWRTSWYSVRERKPEL</sequence>
<dbReference type="STRING" id="290317.Cpha266_2533"/>
<dbReference type="Gene3D" id="1.20.1260.10">
    <property type="match status" value="1"/>
</dbReference>
<dbReference type="AlphaFoldDB" id="A1BJE4"/>
<reference evidence="3 4" key="1">
    <citation type="submission" date="2006-12" db="EMBL/GenBank/DDBJ databases">
        <title>Complete sequence of Chlorobium phaeobacteroides DSM 266.</title>
        <authorList>
            <consortium name="US DOE Joint Genome Institute"/>
            <person name="Copeland A."/>
            <person name="Lucas S."/>
            <person name="Lapidus A."/>
            <person name="Barry K."/>
            <person name="Detter J.C."/>
            <person name="Glavina del Rio T."/>
            <person name="Hammon N."/>
            <person name="Israni S."/>
            <person name="Pitluck S."/>
            <person name="Goltsman E."/>
            <person name="Schmutz J."/>
            <person name="Larimer F."/>
            <person name="Land M."/>
            <person name="Hauser L."/>
            <person name="Mikhailova N."/>
            <person name="Li T."/>
            <person name="Overmann J."/>
            <person name="Bryant D.A."/>
            <person name="Richardson P."/>
        </authorList>
    </citation>
    <scope>NUCLEOTIDE SEQUENCE [LARGE SCALE GENOMIC DNA]</scope>
    <source>
        <strain evidence="3 4">DSM 266</strain>
    </source>
</reference>
<dbReference type="InterPro" id="IPR005183">
    <property type="entry name" value="DUF305_CopM-like"/>
</dbReference>
<organism evidence="3 4">
    <name type="scientific">Chlorobium phaeobacteroides (strain DSM 266 / SMG 266 / 2430)</name>
    <dbReference type="NCBI Taxonomy" id="290317"/>
    <lineage>
        <taxon>Bacteria</taxon>
        <taxon>Pseudomonadati</taxon>
        <taxon>Chlorobiota</taxon>
        <taxon>Chlorobiia</taxon>
        <taxon>Chlorobiales</taxon>
        <taxon>Chlorobiaceae</taxon>
        <taxon>Chlorobium/Pelodictyon group</taxon>
        <taxon>Chlorobium</taxon>
    </lineage>
</organism>
<dbReference type="KEGG" id="cph:Cpha266_2533"/>
<evidence type="ECO:0000256" key="1">
    <source>
        <dbReference type="SAM" id="Phobius"/>
    </source>
</evidence>
<keyword evidence="1" id="KW-1133">Transmembrane helix</keyword>
<feature type="domain" description="DUF305" evidence="2">
    <location>
        <begin position="51"/>
        <end position="111"/>
    </location>
</feature>
<gene>
    <name evidence="3" type="ordered locus">Cpha266_2533</name>
</gene>
<dbReference type="OrthoDB" id="517560at2"/>
<dbReference type="InterPro" id="IPR012347">
    <property type="entry name" value="Ferritin-like"/>
</dbReference>
<keyword evidence="4" id="KW-1185">Reference proteome</keyword>
<dbReference type="Proteomes" id="UP000008701">
    <property type="component" value="Chromosome"/>
</dbReference>
<proteinExistence type="predicted"/>